<keyword evidence="4" id="KW-0808">Transferase</keyword>
<comment type="similarity">
    <text evidence="3">Belongs to the wax synthase family.</text>
</comment>
<evidence type="ECO:0000256" key="1">
    <source>
        <dbReference type="ARBA" id="ARBA00004141"/>
    </source>
</evidence>
<reference evidence="10" key="1">
    <citation type="journal article" date="2022" name="New Phytol.">
        <title>Evolutionary transition to the ectomycorrhizal habit in the genomes of a hyperdiverse lineage of mushroom-forming fungi.</title>
        <authorList>
            <person name="Looney B."/>
            <person name="Miyauchi S."/>
            <person name="Morin E."/>
            <person name="Drula E."/>
            <person name="Courty P.E."/>
            <person name="Kohler A."/>
            <person name="Kuo A."/>
            <person name="LaButti K."/>
            <person name="Pangilinan J."/>
            <person name="Lipzen A."/>
            <person name="Riley R."/>
            <person name="Andreopoulos W."/>
            <person name="He G."/>
            <person name="Johnson J."/>
            <person name="Nolan M."/>
            <person name="Tritt A."/>
            <person name="Barry K.W."/>
            <person name="Grigoriev I.V."/>
            <person name="Nagy L.G."/>
            <person name="Hibbett D."/>
            <person name="Henrissat B."/>
            <person name="Matheny P.B."/>
            <person name="Labbe J."/>
            <person name="Martin F.M."/>
        </authorList>
    </citation>
    <scope>NUCLEOTIDE SEQUENCE</scope>
    <source>
        <strain evidence="10">BPL690</strain>
    </source>
</reference>
<evidence type="ECO:0000256" key="6">
    <source>
        <dbReference type="ARBA" id="ARBA00022989"/>
    </source>
</evidence>
<gene>
    <name evidence="10" type="ORF">B0F90DRAFT_1809736</name>
</gene>
<feature type="transmembrane region" description="Helical" evidence="8">
    <location>
        <begin position="338"/>
        <end position="356"/>
    </location>
</feature>
<feature type="transmembrane region" description="Helical" evidence="8">
    <location>
        <begin position="20"/>
        <end position="44"/>
    </location>
</feature>
<keyword evidence="6 8" id="KW-1133">Transmembrane helix</keyword>
<keyword evidence="11" id="KW-1185">Reference proteome</keyword>
<comment type="pathway">
    <text evidence="2">Secondary metabolite biosynthesis.</text>
</comment>
<protein>
    <recommendedName>
        <fullName evidence="9">Wax synthase domain-containing protein</fullName>
    </recommendedName>
</protein>
<dbReference type="InterPro" id="IPR032805">
    <property type="entry name" value="Wax_synthase_dom"/>
</dbReference>
<dbReference type="AlphaFoldDB" id="A0AAD4M5G8"/>
<feature type="transmembrane region" description="Helical" evidence="8">
    <location>
        <begin position="307"/>
        <end position="326"/>
    </location>
</feature>
<evidence type="ECO:0000256" key="7">
    <source>
        <dbReference type="ARBA" id="ARBA00023136"/>
    </source>
</evidence>
<accession>A0AAD4M5G8</accession>
<feature type="domain" description="Wax synthase" evidence="9">
    <location>
        <begin position="243"/>
        <end position="285"/>
    </location>
</feature>
<dbReference type="Pfam" id="PF13813">
    <property type="entry name" value="MBOAT_2"/>
    <property type="match status" value="1"/>
</dbReference>
<dbReference type="InterPro" id="IPR044851">
    <property type="entry name" value="Wax_synthase"/>
</dbReference>
<evidence type="ECO:0000313" key="10">
    <source>
        <dbReference type="EMBL" id="KAI0302795.1"/>
    </source>
</evidence>
<evidence type="ECO:0000259" key="9">
    <source>
        <dbReference type="Pfam" id="PF13813"/>
    </source>
</evidence>
<keyword evidence="7 8" id="KW-0472">Membrane</keyword>
<dbReference type="Proteomes" id="UP001203297">
    <property type="component" value="Unassembled WGS sequence"/>
</dbReference>
<proteinExistence type="inferred from homology"/>
<dbReference type="GO" id="GO:0006629">
    <property type="term" value="P:lipid metabolic process"/>
    <property type="evidence" value="ECO:0007669"/>
    <property type="project" value="InterPro"/>
</dbReference>
<dbReference type="GO" id="GO:0008374">
    <property type="term" value="F:O-acyltransferase activity"/>
    <property type="evidence" value="ECO:0007669"/>
    <property type="project" value="InterPro"/>
</dbReference>
<evidence type="ECO:0000256" key="4">
    <source>
        <dbReference type="ARBA" id="ARBA00022679"/>
    </source>
</evidence>
<comment type="caution">
    <text evidence="10">The sequence shown here is derived from an EMBL/GenBank/DDBJ whole genome shotgun (WGS) entry which is preliminary data.</text>
</comment>
<name>A0AAD4M5G8_9AGAM</name>
<keyword evidence="5 8" id="KW-0812">Transmembrane</keyword>
<dbReference type="EMBL" id="WTXG01000010">
    <property type="protein sequence ID" value="KAI0302795.1"/>
    <property type="molecule type" value="Genomic_DNA"/>
</dbReference>
<evidence type="ECO:0000256" key="2">
    <source>
        <dbReference type="ARBA" id="ARBA00005179"/>
    </source>
</evidence>
<evidence type="ECO:0000313" key="11">
    <source>
        <dbReference type="Proteomes" id="UP001203297"/>
    </source>
</evidence>
<evidence type="ECO:0000256" key="3">
    <source>
        <dbReference type="ARBA" id="ARBA00007282"/>
    </source>
</evidence>
<organism evidence="10 11">
    <name type="scientific">Multifurca ochricompacta</name>
    <dbReference type="NCBI Taxonomy" id="376703"/>
    <lineage>
        <taxon>Eukaryota</taxon>
        <taxon>Fungi</taxon>
        <taxon>Dikarya</taxon>
        <taxon>Basidiomycota</taxon>
        <taxon>Agaricomycotina</taxon>
        <taxon>Agaricomycetes</taxon>
        <taxon>Russulales</taxon>
        <taxon>Russulaceae</taxon>
        <taxon>Multifurca</taxon>
    </lineage>
</organism>
<evidence type="ECO:0000256" key="8">
    <source>
        <dbReference type="SAM" id="Phobius"/>
    </source>
</evidence>
<feature type="transmembrane region" description="Helical" evidence="8">
    <location>
        <begin position="200"/>
        <end position="221"/>
    </location>
</feature>
<dbReference type="GO" id="GO:0016020">
    <property type="term" value="C:membrane"/>
    <property type="evidence" value="ECO:0007669"/>
    <property type="project" value="UniProtKB-SubCell"/>
</dbReference>
<feature type="transmembrane region" description="Helical" evidence="8">
    <location>
        <begin position="163"/>
        <end position="180"/>
    </location>
</feature>
<comment type="subcellular location">
    <subcellularLocation>
        <location evidence="1">Membrane</location>
        <topology evidence="1">Multi-pass membrane protein</topology>
    </subcellularLocation>
</comment>
<dbReference type="PANTHER" id="PTHR31595">
    <property type="entry name" value="LONG-CHAIN-ALCOHOL O-FATTY-ACYLTRANSFERASE 3-RELATED"/>
    <property type="match status" value="1"/>
</dbReference>
<dbReference type="PANTHER" id="PTHR31595:SF57">
    <property type="entry name" value="OS04G0481900 PROTEIN"/>
    <property type="match status" value="1"/>
</dbReference>
<sequence>MFSYLPGPPDPTLRQPFTNAAFLPLILCYYTLAVLAILPNTFIFKISLLPIILRYAWQVSAVAGTGECGRLNHWNLLMWYDNRQLVVLFPQQASQEVRTTRKGQKTPVERPLSFGNVLLDAFDLLCNQRGIGWSWSSKNSSRPSPCTSRTTAYPSLASILMKMSFKLVVYDIAVYLVQHMRPSVNNPNGGTLFDPDLTLIPRFALAVFFTLCGGLVVYTTVDAMYHLATLIGRVVLRQPASQWPSLSDRPWMSTSITQFWSFRWHQFFRHIFVVFGARPGGKLLGQPGALIVIHDLGLWGLGHGTEFRTAGAFFLLMGVGAAMEYAFKKVTGLRVGGLLGWAWTMVWTLSWGTLMLDAWARRGLIACDFFPGGMRPGKILVDAIISRLSG</sequence>
<evidence type="ECO:0000256" key="5">
    <source>
        <dbReference type="ARBA" id="ARBA00022692"/>
    </source>
</evidence>